<evidence type="ECO:0000313" key="8">
    <source>
        <dbReference type="Proteomes" id="UP000184041"/>
    </source>
</evidence>
<gene>
    <name evidence="7" type="ORF">SAMN05443144_10587</name>
</gene>
<keyword evidence="6" id="KW-0732">Signal</keyword>
<dbReference type="SUPFAM" id="SSF88713">
    <property type="entry name" value="Glycoside hydrolase/deacetylase"/>
    <property type="match status" value="1"/>
</dbReference>
<keyword evidence="4" id="KW-0460">Magnesium</keyword>
<dbReference type="InterPro" id="IPR011330">
    <property type="entry name" value="Glyco_hydro/deAcase_b/a-brl"/>
</dbReference>
<evidence type="ECO:0000256" key="2">
    <source>
        <dbReference type="ARBA" id="ARBA00022723"/>
    </source>
</evidence>
<dbReference type="PANTHER" id="PTHR31609:SF1">
    <property type="entry name" value="CARBOHYDRATE DEACETYLASE"/>
    <property type="match status" value="1"/>
</dbReference>
<keyword evidence="5" id="KW-0119">Carbohydrate metabolism</keyword>
<name>A0A1M4YKF5_9BACT</name>
<dbReference type="EMBL" id="FQUS01000005">
    <property type="protein sequence ID" value="SHF06148.1"/>
    <property type="molecule type" value="Genomic_DNA"/>
</dbReference>
<evidence type="ECO:0000256" key="1">
    <source>
        <dbReference type="ARBA" id="ARBA00001946"/>
    </source>
</evidence>
<sequence length="354" mass="40320">MRYLLCLYMLTFLLFAVASTPLQAQQDTYAEKLGYPRDAKVLIMHVDDAGMSWDSNKGTREAIENGAANSFSIMMPCPWVPGIVKYVKENPRSDAGLHLTLTSEWDDYRWGPLMGKPAVPGLVDKEGCFWGSVDQVVEHASPDEVEAEIRAQVERALTMGFRPTHLDSHMGTLFADRAFLERYIRVGADYNIPVMFPGGHLSFLKEDYRQETIRELKESGQWKEGMEVPTPDLLDQAPEMGKKIWSMGLPVLDDLHNVSGWKYPGDKKPTDEQLQRFHTEKYIETIDELKPGLTMVIMHCTDPSEIFGDISSSGLRRKGDLLAMTDPALKRYLEEENIILTTWREAMERRQKVN</sequence>
<evidence type="ECO:0000256" key="4">
    <source>
        <dbReference type="ARBA" id="ARBA00022842"/>
    </source>
</evidence>
<dbReference type="GO" id="GO:0019213">
    <property type="term" value="F:deacetylase activity"/>
    <property type="evidence" value="ECO:0007669"/>
    <property type="project" value="TreeGrafter"/>
</dbReference>
<evidence type="ECO:0000256" key="5">
    <source>
        <dbReference type="ARBA" id="ARBA00023277"/>
    </source>
</evidence>
<protein>
    <recommendedName>
        <fullName evidence="9">YdjC-like protein</fullName>
    </recommendedName>
</protein>
<reference evidence="7 8" key="1">
    <citation type="submission" date="2016-11" db="EMBL/GenBank/DDBJ databases">
        <authorList>
            <person name="Jaros S."/>
            <person name="Januszkiewicz K."/>
            <person name="Wedrychowicz H."/>
        </authorList>
    </citation>
    <scope>NUCLEOTIDE SEQUENCE [LARGE SCALE GENOMIC DNA]</scope>
    <source>
        <strain evidence="7 8">DSM 21986</strain>
    </source>
</reference>
<evidence type="ECO:0008006" key="9">
    <source>
        <dbReference type="Google" id="ProtNLM"/>
    </source>
</evidence>
<dbReference type="OrthoDB" id="9774177at2"/>
<organism evidence="7 8">
    <name type="scientific">Fodinibius roseus</name>
    <dbReference type="NCBI Taxonomy" id="1194090"/>
    <lineage>
        <taxon>Bacteria</taxon>
        <taxon>Pseudomonadati</taxon>
        <taxon>Balneolota</taxon>
        <taxon>Balneolia</taxon>
        <taxon>Balneolales</taxon>
        <taxon>Balneolaceae</taxon>
        <taxon>Fodinibius</taxon>
    </lineage>
</organism>
<dbReference type="AlphaFoldDB" id="A0A1M4YKF5"/>
<accession>A0A1M4YKF5</accession>
<evidence type="ECO:0000256" key="6">
    <source>
        <dbReference type="SAM" id="SignalP"/>
    </source>
</evidence>
<dbReference type="GO" id="GO:0046872">
    <property type="term" value="F:metal ion binding"/>
    <property type="evidence" value="ECO:0007669"/>
    <property type="project" value="UniProtKB-KW"/>
</dbReference>
<dbReference type="GO" id="GO:0005975">
    <property type="term" value="P:carbohydrate metabolic process"/>
    <property type="evidence" value="ECO:0007669"/>
    <property type="project" value="InterPro"/>
</dbReference>
<proteinExistence type="predicted"/>
<keyword evidence="2" id="KW-0479">Metal-binding</keyword>
<dbReference type="Gene3D" id="3.20.20.370">
    <property type="entry name" value="Glycoside hydrolase/deacetylase"/>
    <property type="match status" value="1"/>
</dbReference>
<dbReference type="STRING" id="1194090.SAMN05443144_10587"/>
<dbReference type="Pfam" id="PF04794">
    <property type="entry name" value="YdjC"/>
    <property type="match status" value="1"/>
</dbReference>
<keyword evidence="8" id="KW-1185">Reference proteome</keyword>
<keyword evidence="3" id="KW-0378">Hydrolase</keyword>
<dbReference type="CDD" id="cd10802">
    <property type="entry name" value="YdjC_TTHB029_like"/>
    <property type="match status" value="1"/>
</dbReference>
<dbReference type="Proteomes" id="UP000184041">
    <property type="component" value="Unassembled WGS sequence"/>
</dbReference>
<dbReference type="InterPro" id="IPR006879">
    <property type="entry name" value="YdjC-like"/>
</dbReference>
<dbReference type="RefSeq" id="WP_139240207.1">
    <property type="nucleotide sequence ID" value="NZ_FQUS01000005.1"/>
</dbReference>
<feature type="chain" id="PRO_5012928677" description="YdjC-like protein" evidence="6">
    <location>
        <begin position="25"/>
        <end position="354"/>
    </location>
</feature>
<dbReference type="PANTHER" id="PTHR31609">
    <property type="entry name" value="YDJC DEACETYLASE FAMILY MEMBER"/>
    <property type="match status" value="1"/>
</dbReference>
<evidence type="ECO:0000313" key="7">
    <source>
        <dbReference type="EMBL" id="SHF06148.1"/>
    </source>
</evidence>
<comment type="cofactor">
    <cofactor evidence="1">
        <name>Mg(2+)</name>
        <dbReference type="ChEBI" id="CHEBI:18420"/>
    </cofactor>
</comment>
<feature type="signal peptide" evidence="6">
    <location>
        <begin position="1"/>
        <end position="24"/>
    </location>
</feature>
<evidence type="ECO:0000256" key="3">
    <source>
        <dbReference type="ARBA" id="ARBA00022801"/>
    </source>
</evidence>
<dbReference type="GO" id="GO:0016787">
    <property type="term" value="F:hydrolase activity"/>
    <property type="evidence" value="ECO:0007669"/>
    <property type="project" value="UniProtKB-KW"/>
</dbReference>